<comment type="pathway">
    <text evidence="3">Protein modification; protein ubiquitination.</text>
</comment>
<dbReference type="SUPFAM" id="SSF48371">
    <property type="entry name" value="ARM repeat"/>
    <property type="match status" value="1"/>
</dbReference>
<reference evidence="15" key="1">
    <citation type="submission" date="2021-01" db="EMBL/GenBank/DDBJ databases">
        <authorList>
            <person name="Kaushik A."/>
        </authorList>
    </citation>
    <scope>NUCLEOTIDE SEQUENCE</scope>
    <source>
        <strain evidence="15">AG1-1B</strain>
    </source>
</reference>
<dbReference type="Pfam" id="PF00632">
    <property type="entry name" value="HECT"/>
    <property type="match status" value="1"/>
</dbReference>
<feature type="domain" description="UBA" evidence="13">
    <location>
        <begin position="1327"/>
        <end position="1367"/>
    </location>
</feature>
<evidence type="ECO:0000256" key="10">
    <source>
        <dbReference type="ARBA" id="ARBA00034494"/>
    </source>
</evidence>
<feature type="region of interest" description="Disordered" evidence="12">
    <location>
        <begin position="203"/>
        <end position="232"/>
    </location>
</feature>
<evidence type="ECO:0000259" key="14">
    <source>
        <dbReference type="PROSITE" id="PS50237"/>
    </source>
</evidence>
<feature type="compositionally biased region" description="Low complexity" evidence="12">
    <location>
        <begin position="2497"/>
        <end position="2529"/>
    </location>
</feature>
<feature type="compositionally biased region" description="Acidic residues" evidence="12">
    <location>
        <begin position="2135"/>
        <end position="2145"/>
    </location>
</feature>
<dbReference type="Pfam" id="PF06025">
    <property type="entry name" value="DUF913"/>
    <property type="match status" value="1"/>
</dbReference>
<evidence type="ECO:0000256" key="11">
    <source>
        <dbReference type="PROSITE-ProRule" id="PRU00104"/>
    </source>
</evidence>
<feature type="region of interest" description="Disordered" evidence="12">
    <location>
        <begin position="1012"/>
        <end position="1060"/>
    </location>
</feature>
<proteinExistence type="inferred from homology"/>
<feature type="compositionally biased region" description="Low complexity" evidence="12">
    <location>
        <begin position="2969"/>
        <end position="2998"/>
    </location>
</feature>
<dbReference type="GO" id="GO:0005737">
    <property type="term" value="C:cytoplasm"/>
    <property type="evidence" value="ECO:0007669"/>
    <property type="project" value="TreeGrafter"/>
</dbReference>
<comment type="caution">
    <text evidence="15">The sequence shown here is derived from an EMBL/GenBank/DDBJ whole genome shotgun (WGS) entry which is preliminary data.</text>
</comment>
<evidence type="ECO:0000256" key="6">
    <source>
        <dbReference type="ARBA" id="ARBA00022679"/>
    </source>
</evidence>
<dbReference type="InterPro" id="IPR000569">
    <property type="entry name" value="HECT_dom"/>
</dbReference>
<evidence type="ECO:0000313" key="15">
    <source>
        <dbReference type="EMBL" id="CAE6398288.1"/>
    </source>
</evidence>
<evidence type="ECO:0000313" key="16">
    <source>
        <dbReference type="Proteomes" id="UP000663826"/>
    </source>
</evidence>
<feature type="region of interest" description="Disordered" evidence="12">
    <location>
        <begin position="1783"/>
        <end position="1822"/>
    </location>
</feature>
<dbReference type="Gene3D" id="3.30.2410.10">
    <property type="entry name" value="Hect, E3 ligase catalytic domain"/>
    <property type="match status" value="1"/>
</dbReference>
<feature type="compositionally biased region" description="Low complexity" evidence="12">
    <location>
        <begin position="3244"/>
        <end position="3257"/>
    </location>
</feature>
<protein>
    <recommendedName>
        <fullName evidence="4">HECT-type E3 ubiquitin transferase</fullName>
        <ecNumber evidence="4">2.3.2.26</ecNumber>
    </recommendedName>
</protein>
<dbReference type="InterPro" id="IPR011989">
    <property type="entry name" value="ARM-like"/>
</dbReference>
<feature type="region of interest" description="Disordered" evidence="12">
    <location>
        <begin position="2049"/>
        <end position="2080"/>
    </location>
</feature>
<dbReference type="UniPathway" id="UPA00143"/>
<keyword evidence="7 11" id="KW-0833">Ubl conjugation pathway</keyword>
<dbReference type="InterPro" id="IPR009060">
    <property type="entry name" value="UBA-like_sf"/>
</dbReference>
<dbReference type="GO" id="GO:0005634">
    <property type="term" value="C:nucleus"/>
    <property type="evidence" value="ECO:0007669"/>
    <property type="project" value="UniProtKB-SubCell"/>
</dbReference>
<feature type="region of interest" description="Disordered" evidence="12">
    <location>
        <begin position="2218"/>
        <end position="2238"/>
    </location>
</feature>
<feature type="region of interest" description="Disordered" evidence="12">
    <location>
        <begin position="2739"/>
        <end position="2767"/>
    </location>
</feature>
<comment type="catalytic activity">
    <reaction evidence="1">
        <text>S-ubiquitinyl-[E2 ubiquitin-conjugating enzyme]-L-cysteine + [acceptor protein]-L-lysine = [E2 ubiquitin-conjugating enzyme]-L-cysteine + N(6)-ubiquitinyl-[acceptor protein]-L-lysine.</text>
        <dbReference type="EC" id="2.3.2.26"/>
    </reaction>
</comment>
<evidence type="ECO:0000256" key="4">
    <source>
        <dbReference type="ARBA" id="ARBA00012485"/>
    </source>
</evidence>
<dbReference type="Pfam" id="PF22562">
    <property type="entry name" value="UBA_7"/>
    <property type="match status" value="1"/>
</dbReference>
<evidence type="ECO:0000256" key="5">
    <source>
        <dbReference type="ARBA" id="ARBA00022448"/>
    </source>
</evidence>
<dbReference type="Gene3D" id="1.10.8.10">
    <property type="entry name" value="DNA helicase RuvA subunit, C-terminal domain"/>
    <property type="match status" value="1"/>
</dbReference>
<dbReference type="InterPro" id="IPR050409">
    <property type="entry name" value="E3_ubiq-protein_ligase"/>
</dbReference>
<dbReference type="InterPro" id="IPR025527">
    <property type="entry name" value="HUWE1/Rev1_UBM"/>
</dbReference>
<feature type="compositionally biased region" description="Polar residues" evidence="12">
    <location>
        <begin position="783"/>
        <end position="796"/>
    </location>
</feature>
<dbReference type="InterPro" id="IPR010314">
    <property type="entry name" value="E3_Ub_ligase_DUF913"/>
</dbReference>
<evidence type="ECO:0000256" key="1">
    <source>
        <dbReference type="ARBA" id="ARBA00000885"/>
    </source>
</evidence>
<feature type="compositionally biased region" description="Low complexity" evidence="12">
    <location>
        <begin position="1040"/>
        <end position="1052"/>
    </location>
</feature>
<feature type="region of interest" description="Disordered" evidence="12">
    <location>
        <begin position="2304"/>
        <end position="2339"/>
    </location>
</feature>
<keyword evidence="9" id="KW-0539">Nucleus</keyword>
<feature type="region of interest" description="Disordered" evidence="12">
    <location>
        <begin position="3244"/>
        <end position="3270"/>
    </location>
</feature>
<dbReference type="CDD" id="cd00078">
    <property type="entry name" value="HECTc"/>
    <property type="match status" value="1"/>
</dbReference>
<dbReference type="InterPro" id="IPR010309">
    <property type="entry name" value="E3_Ub_ligase_DUF908"/>
</dbReference>
<dbReference type="Pfam" id="PF14377">
    <property type="entry name" value="UBM"/>
    <property type="match status" value="3"/>
</dbReference>
<evidence type="ECO:0000256" key="9">
    <source>
        <dbReference type="ARBA" id="ARBA00023242"/>
    </source>
</evidence>
<dbReference type="SUPFAM" id="SSF46934">
    <property type="entry name" value="UBA-like"/>
    <property type="match status" value="1"/>
</dbReference>
<dbReference type="PROSITE" id="PS50237">
    <property type="entry name" value="HECT"/>
    <property type="match status" value="1"/>
</dbReference>
<dbReference type="SUPFAM" id="SSF56204">
    <property type="entry name" value="Hect, E3 ligase catalytic domain"/>
    <property type="match status" value="1"/>
</dbReference>
<feature type="domain" description="HECT" evidence="14">
    <location>
        <begin position="3359"/>
        <end position="3694"/>
    </location>
</feature>
<name>A0A8H3A8J1_9AGAM</name>
<dbReference type="FunFam" id="3.30.2410.10:FF:000004">
    <property type="entry name" value="E3 ubiquitin-protein ligase HUWE1, variant"/>
    <property type="match status" value="1"/>
</dbReference>
<evidence type="ECO:0000256" key="3">
    <source>
        <dbReference type="ARBA" id="ARBA00004906"/>
    </source>
</evidence>
<evidence type="ECO:0000256" key="12">
    <source>
        <dbReference type="SAM" id="MobiDB-lite"/>
    </source>
</evidence>
<dbReference type="PANTHER" id="PTHR11254:SF67">
    <property type="entry name" value="E3 UBIQUITIN-PROTEIN LIGASE HUWE1"/>
    <property type="match status" value="1"/>
</dbReference>
<feature type="compositionally biased region" description="Acidic residues" evidence="12">
    <location>
        <begin position="1396"/>
        <end position="1406"/>
    </location>
</feature>
<dbReference type="GO" id="GO:0006511">
    <property type="term" value="P:ubiquitin-dependent protein catabolic process"/>
    <property type="evidence" value="ECO:0007669"/>
    <property type="project" value="TreeGrafter"/>
</dbReference>
<dbReference type="GO" id="GO:0051028">
    <property type="term" value="P:mRNA transport"/>
    <property type="evidence" value="ECO:0007669"/>
    <property type="project" value="UniProtKB-KW"/>
</dbReference>
<dbReference type="InterPro" id="IPR035983">
    <property type="entry name" value="Hect_E3_ubiquitin_ligase"/>
</dbReference>
<gene>
    <name evidence="15" type="ORF">RDB_LOCUS29559</name>
</gene>
<dbReference type="SMART" id="SM00165">
    <property type="entry name" value="UBA"/>
    <property type="match status" value="1"/>
</dbReference>
<organism evidence="15 16">
    <name type="scientific">Rhizoctonia solani</name>
    <dbReference type="NCBI Taxonomy" id="456999"/>
    <lineage>
        <taxon>Eukaryota</taxon>
        <taxon>Fungi</taxon>
        <taxon>Dikarya</taxon>
        <taxon>Basidiomycota</taxon>
        <taxon>Agaricomycotina</taxon>
        <taxon>Agaricomycetes</taxon>
        <taxon>Cantharellales</taxon>
        <taxon>Ceratobasidiaceae</taxon>
        <taxon>Rhizoctonia</taxon>
    </lineage>
</organism>
<feature type="compositionally biased region" description="Basic and acidic residues" evidence="12">
    <location>
        <begin position="1407"/>
        <end position="1422"/>
    </location>
</feature>
<dbReference type="Gene3D" id="3.90.1750.10">
    <property type="entry name" value="Hect, E3 ligase catalytic domains"/>
    <property type="match status" value="1"/>
</dbReference>
<feature type="compositionally biased region" description="Low complexity" evidence="12">
    <location>
        <begin position="3005"/>
        <end position="3016"/>
    </location>
</feature>
<feature type="compositionally biased region" description="Acidic residues" evidence="12">
    <location>
        <begin position="2069"/>
        <end position="2080"/>
    </location>
</feature>
<evidence type="ECO:0000256" key="2">
    <source>
        <dbReference type="ARBA" id="ARBA00004123"/>
    </source>
</evidence>
<feature type="region of interest" description="Disordered" evidence="12">
    <location>
        <begin position="2464"/>
        <end position="2587"/>
    </location>
</feature>
<dbReference type="PROSITE" id="PS50030">
    <property type="entry name" value="UBA"/>
    <property type="match status" value="1"/>
</dbReference>
<feature type="compositionally biased region" description="Acidic residues" evidence="12">
    <location>
        <begin position="2153"/>
        <end position="2182"/>
    </location>
</feature>
<comment type="similarity">
    <text evidence="10">Belongs to the UPL family. TOM1/PTR1 subfamily.</text>
</comment>
<feature type="compositionally biased region" description="Low complexity" evidence="12">
    <location>
        <begin position="2572"/>
        <end position="2581"/>
    </location>
</feature>
<feature type="compositionally biased region" description="Basic and acidic residues" evidence="12">
    <location>
        <begin position="2464"/>
        <end position="2496"/>
    </location>
</feature>
<dbReference type="Gene3D" id="3.30.2160.10">
    <property type="entry name" value="Hect, E3 ligase catalytic domain"/>
    <property type="match status" value="1"/>
</dbReference>
<dbReference type="FunFam" id="3.90.1750.10:FF:000003">
    <property type="entry name" value="E3 ubiquitin-protein ligase UPL1"/>
    <property type="match status" value="1"/>
</dbReference>
<dbReference type="EMBL" id="CAJMWQ010000912">
    <property type="protein sequence ID" value="CAE6398288.1"/>
    <property type="molecule type" value="Genomic_DNA"/>
</dbReference>
<feature type="region of interest" description="Disordered" evidence="12">
    <location>
        <begin position="2969"/>
        <end position="3064"/>
    </location>
</feature>
<feature type="active site" description="Glycyl thioester intermediate" evidence="11">
    <location>
        <position position="3661"/>
    </location>
</feature>
<dbReference type="GO" id="GO:0061630">
    <property type="term" value="F:ubiquitin protein ligase activity"/>
    <property type="evidence" value="ECO:0007669"/>
    <property type="project" value="UniProtKB-EC"/>
</dbReference>
<feature type="compositionally biased region" description="Basic residues" evidence="12">
    <location>
        <begin position="2914"/>
        <end position="2923"/>
    </location>
</feature>
<accession>A0A8H3A8J1</accession>
<dbReference type="EC" id="2.3.2.26" evidence="4"/>
<dbReference type="GO" id="GO:0000209">
    <property type="term" value="P:protein polyubiquitination"/>
    <property type="evidence" value="ECO:0007669"/>
    <property type="project" value="TreeGrafter"/>
</dbReference>
<feature type="region of interest" description="Disordered" evidence="12">
    <location>
        <begin position="769"/>
        <end position="820"/>
    </location>
</feature>
<feature type="region of interest" description="Disordered" evidence="12">
    <location>
        <begin position="2100"/>
        <end position="2205"/>
    </location>
</feature>
<evidence type="ECO:0000256" key="7">
    <source>
        <dbReference type="ARBA" id="ARBA00022786"/>
    </source>
</evidence>
<dbReference type="Pfam" id="PF06012">
    <property type="entry name" value="DUF908"/>
    <property type="match status" value="1"/>
</dbReference>
<feature type="compositionally biased region" description="Low complexity" evidence="12">
    <location>
        <begin position="266"/>
        <end position="284"/>
    </location>
</feature>
<dbReference type="InterPro" id="IPR016024">
    <property type="entry name" value="ARM-type_fold"/>
</dbReference>
<evidence type="ECO:0000259" key="13">
    <source>
        <dbReference type="PROSITE" id="PS50030"/>
    </source>
</evidence>
<feature type="compositionally biased region" description="Acidic residues" evidence="12">
    <location>
        <begin position="2221"/>
        <end position="2238"/>
    </location>
</feature>
<dbReference type="InterPro" id="IPR015940">
    <property type="entry name" value="UBA"/>
</dbReference>
<keyword evidence="5" id="KW-0813">Transport</keyword>
<feature type="region of interest" description="Disordered" evidence="12">
    <location>
        <begin position="2909"/>
        <end position="2929"/>
    </location>
</feature>
<dbReference type="PANTHER" id="PTHR11254">
    <property type="entry name" value="HECT DOMAIN UBIQUITIN-PROTEIN LIGASE"/>
    <property type="match status" value="1"/>
</dbReference>
<dbReference type="FunFam" id="3.30.2160.10:FF:000001">
    <property type="entry name" value="E3 ubiquitin-protein ligase NEDD4-like"/>
    <property type="match status" value="1"/>
</dbReference>
<feature type="compositionally biased region" description="Polar residues" evidence="12">
    <location>
        <begin position="3018"/>
        <end position="3029"/>
    </location>
</feature>
<feature type="compositionally biased region" description="Low complexity" evidence="12">
    <location>
        <begin position="1807"/>
        <end position="1817"/>
    </location>
</feature>
<feature type="region of interest" description="Disordered" evidence="12">
    <location>
        <begin position="1374"/>
        <end position="1422"/>
    </location>
</feature>
<keyword evidence="8" id="KW-0509">mRNA transport</keyword>
<sequence length="3694" mass="404823">MKIQKQSKKVGQPHPEVAALISTLIATPQSELAQFIGNISLWTWPRSDLNSWTKVLNRFDAIFSDLIDKYDLNKLQLSNFDEADKKLLLELLRFERMLLENSTNRKLFASYDRLNAFLATSDLDVLVGVLQLLLRPSQQYSSQPPTPHSLNISAPRLQALAMRWPGLREAGIELHELLDKPAQPVPIAAKAKAPETGIRFGFGTSSSGFATPTQVATGTSTPRAGLSSSGLVPNSGDVTFQFYRKTVSATQTQEPKVEPSNPEQTPTRASGSRSASSSNPFSPSRDPPTSGPQTGMTVVRLTDLQSSTKDYMQIVTEAVQKYDIPDEEVFELMCRIRIARVLGPNQESTREKLACVRLLAIAIFAHTQSETLAQQQLFLYEPDLTHHLAELIHHDRNVPVWVQVAAVNALDGIARYRHRSTEVLAAVNANVSHGILMGSLRKAVDEIAKPNSPVPNEFPEALLGFITYLASQSAGGTQVVGAGLVPQLILLVENRQPERMTVVSKAMPLIDNLLYGFPTAFQLFVNAHGVEAMVERILHEVTTGIELYGALAKASPPSAGTSSLLPFVNSSLLKHIVRSMHRMMQSSGTAEGLRTLIDSSLVKSIKLIMENKILFGPPIYSIAINIMAMFVHNEPTSLAILQEANVPEVFYGAIESGIEPAIEAITSVPNAIGALCLNQTGLNQFNEHKAVMPTFFSMFTSEPHIKVLLEKDNANAIGGAIDELVRHHPSLKDVVFESIIGTMQKIESLGNSFQIPKDQENLYRMISTTSPQSADPSQEPLAASSSAWLPTGQESALPSGAVTPAAVPEPEETEPAKPERTDNVIASFIDILCRFLDGMFQHIPHCQEFVDSTDGLDRLGHLYTLPCLPLGYGSSLAADSMVQLLRSMTEVSATKTLESLTKQVQLSLEETKAFWQEPSDKSRLAQLMERAVHDNIDEANAEYRKLFTLHLRVNLLADIYTTVGYSHSRGGPPLIQTLTGPDSGDILPKLGALHRAFVWEHAALKSALAAQGVKNQSNSATESEELLSLNRPQDGTPYHDASANDASNASTSGGNRSAKAVNEQNSHLMRHLAEMLPSALAPFFHAVVKVLAPSRRISDPEYRKQGFNAALVVAGILKEHLTWRPSPDLHATYAYATVMLNLLQILIFDERQSAAVQTVLLIAFFRVDGQERVVELVNNCLNAADHIFATPEQDQTSEQKSELIYVLGSIKIALGLLHPLVSSSPMFESPQTTQLTTHGKDESDEDYFEPHAFLIRSRATFIPVATRLWNSPWLPKTIPDLIKGVVNTVLEIMKGDREETPPDTTSSNAFTEFLRSRAFMQPPAPRPVDEVRLQTLMDMGFSREAATRALIIGGNNMTRATDYLLTHGEIAEGEGASNEPAAPPPAEASSSMQTDGPEENESDPVPEENKSDKGKEKDDAKVVARDWAKELQEARQALRPDIGPRLLALADKDPQLVFDLKSAFIGSSNSYQASCLDSLFESLGTLAPKDSAFATRCRLLAVVLNTAGADDYVPPDEKVRGLTDYLLSIFVKPLDSSVDWLAGYLLAIEVLLVISDEIAPVQLPKDEEPVPTVALRTNDISATRRTAFKLCLEILPLSTLTSDDLLAVFRLLIILTRDHSLADEFLSSGGLQQLLSVFNDPSKEISNGQIHSLIILRHIIESPQVLKQIMVSEVKKAFPSNRNRPTEVTAFVNTCRGAALRDPEAFLATAKHLCEMTTPIRPGSSQNYVALSTTTAVAGEAEQASSESSSGPKAGPDLDERLIQYLVNELHRAGRVALEALAEDTTPSSITKPSPPDTSMAVDEARATTPTPATTTAQSAEPVTTAPHSDYLYTCFLLQCLAELLLSYPSCKIAFIAAGKKKMSTPSRDGGKSKSTILSFLLSDLLSFGKIYGQPSEKAKRRIVMSRCAMEVILALCTSPMSQQAPTDLKDLPSDIVHVRKTVLEVLGKAIKDTSSVNPIEARYARLISHAELCSLLLTPQPTLSSKPVQDDVTIHLAKIMLEKNFVGTLTGVLGDLDLNYPNVKSLISAILRPLEYLSKVAIKMGRSDKNKTSLAVDEESETSSSMSVDDDEEEESEVEAANDLYRNSALGMFSGEMEDQYAQDEEMDDSEEEGDEVEMEFGDEDTGTDLSDQTSDDEEDDINAEGELAIAEGDEWEDEDEEMTDADEDDEDSDEDSEDDAGLTWDGGVTAAEAIGDTGPDGELEREMDDMAAVDLQAALEEDGDDAEPTSDDEENALEQVDAIPVGDEDMALDWDGQQPGMQILNGRSFFMSADDGHRSRLIDDGEALFGRGRGVAAAPSLGVSSHPLLENPESTRANNPAASRSSRRSARGGPPAVRGAFNEMLQVIDNMIGGEGAQLMQHLLSQHPVPPGSTLDITTNPSGGGAAIMASLTTQPHRHSSSRHDRHANESREVPEFLPMTTSQRWQDETNITHHRFTNERLRKISDHLILALLPTFREKVRKEKEAEKERAEKAEREREEAERIAKEEAERAKPVTSEPAPVPEEPVSVPTPTAESATEAPATQTEDVVMDDSPAEPKSTNATEAPAPEASSVQMEVDAQASGSGSGGEAPATTNPEAPTEPPAEPQRVIVHIHGNEVDITDTGIDPTFLEALPDDMREEVLNQHVREQRATEAIQPRLEDTQISAEFLDALPPDIRAEILMQESAEQARMERTRARAAEQTATGGPSDIDPASFLASLDPQLRQAVLLEQDDGFLQTLPSAMIAEATSMRDTYSGRRYVGGIPRGTTSGTRHEPPAPRKPAAPRDSIQLLDKNGISALVRLLFFPQFPPRKSNLHKILVNLCENSKTREDLFVLLLGILQDGTADVATVDQSFSQMSVAKASTSPTKSMKSASASQEPNPLFAHLNGENIPNLVAQRCLDTLGLIVQANERSSLYFLTEHELPAGMKRASSSRKGKGKEKHAPQTHFPVVQLLGLLDRPNILNSPAMLDSIASLLASISKPLASLKTNPPTQAQAQTQTQTQTETQTPATESAAPAPPPASDNAPTDSSAAPTDGSTENKASDQTGKCHPSIIFIGPNLSAATKEPGEETPESILRTHPPQIPHHNFRLIVNILTAGEVSGKTFTNTLVQIQHVSALSGARDVIASELKSKAQEFGMILHNDLDDLAKALEEAEASKDVRGPAIAKFSSASSDQAKLLRILKMIDLMYAPKEGQDNDPGTADEEKVAAIYEDFRFQGLWRRLGDCLAVVEQKPDLEHIATVLLPLIEALMVVCKHVKPQSTGRSHSQSLSQSQRALMSPLSPSTPRVSASDLFVEFTDAHRKVLNLMVRNNPSLMGGSFSLLVQNPRVLDFDNKRNWFNQQLRKRSRDAPHGTLQLNLRRPHVFEDSFQNLQRKTGEQIKYGKLSVRFYNEEGVDAGGVTREWFQILARQMFNPDYALFQPCAADKLTFQPNRASMVNPEHLSFFKFVGRVIGKAIYDGRLMDAHFARSLYRQILGKPVDYRDVEWVDPDYYKSLIWILENDPTVLETTFTVEAEEFGVHKVVPLKENGEKIMVTEENKKEFVQLSAQYRLYTSIKDQIEALLAGFYDIIPKELISIFNEQELELLISGTPDIDIDEWRAATDYNGYNPSDPAIVWWWRALKSFDREERAKVLSFATGTSRVPLEGFKDLQGVQGTQRFSIHRAYGESDRLPQAHTCFNQIDLPQYSSYEKLRTQVLLAINEGGEGFGFA</sequence>
<feature type="region of interest" description="Disordered" evidence="12">
    <location>
        <begin position="249"/>
        <end position="295"/>
    </location>
</feature>
<dbReference type="SMART" id="SM00119">
    <property type="entry name" value="HECTc"/>
    <property type="match status" value="1"/>
</dbReference>
<feature type="compositionally biased region" description="Acidic residues" evidence="12">
    <location>
        <begin position="2100"/>
        <end position="2128"/>
    </location>
</feature>
<dbReference type="Proteomes" id="UP000663826">
    <property type="component" value="Unassembled WGS sequence"/>
</dbReference>
<dbReference type="Gene3D" id="1.25.10.10">
    <property type="entry name" value="Leucine-rich Repeat Variant"/>
    <property type="match status" value="1"/>
</dbReference>
<comment type="subcellular location">
    <subcellularLocation>
        <location evidence="2">Nucleus</location>
    </subcellularLocation>
</comment>
<keyword evidence="6" id="KW-0808">Transferase</keyword>
<evidence type="ECO:0000256" key="8">
    <source>
        <dbReference type="ARBA" id="ARBA00022816"/>
    </source>
</evidence>